<feature type="domain" description="N-terminal" evidence="1">
    <location>
        <begin position="36"/>
        <end position="158"/>
    </location>
</feature>
<organism evidence="3">
    <name type="scientific">Erwinia pyrifoliae</name>
    <dbReference type="NCBI Taxonomy" id="79967"/>
    <lineage>
        <taxon>Bacteria</taxon>
        <taxon>Pseudomonadati</taxon>
        <taxon>Pseudomonadota</taxon>
        <taxon>Gammaproteobacteria</taxon>
        <taxon>Enterobacterales</taxon>
        <taxon>Erwiniaceae</taxon>
        <taxon>Erwinia</taxon>
    </lineage>
</organism>
<reference evidence="3" key="3">
    <citation type="journal article" date="2008" name="Mol. Cells">
        <title>Genetic organization of the hrp genes cluster in Erwinia pyrifoliae and characterization of HR active domains in HrpNEp protein by mutational analysis.</title>
        <authorList>
            <person name="Shrestha R."/>
            <person name="Park D.H."/>
            <person name="Cho J.M."/>
            <person name="Cho S."/>
            <person name="Wilson C."/>
            <person name="Hwang I."/>
            <person name="Hur J.H."/>
            <person name="Lim C.K."/>
        </authorList>
    </citation>
    <scope>NUCLEOTIDE SEQUENCE</scope>
    <source>
        <strain evidence="3">WT3</strain>
    </source>
</reference>
<proteinExistence type="predicted"/>
<dbReference type="InterPro" id="IPR041459">
    <property type="entry name" value="MPTase-PolyVal"/>
</dbReference>
<dbReference type="AlphaFoldDB" id="D0UIY2"/>
<dbReference type="EMBL" id="DQ180962">
    <property type="protein sequence ID" value="ACY01291.1"/>
    <property type="molecule type" value="Genomic_DNA"/>
</dbReference>
<dbReference type="InterPro" id="IPR013610">
    <property type="entry name" value="ArdC_N"/>
</dbReference>
<dbReference type="InterPro" id="IPR017113">
    <property type="entry name" value="Antirestriction_ArdC"/>
</dbReference>
<reference evidence="3" key="1">
    <citation type="journal article" date="2005" name="J. Gen. Plant Pathol.">
        <title>Identification of dspEF, hrpW, and hrpN loci and characterization of the hrpNEp gene in Erwinia pyrifoliae.</title>
        <authorList>
            <person name="Shrestha R."/>
            <person name="Tsuchiya K."/>
            <person name="Baek S.J."/>
            <person name="Bae H.N."/>
            <person name="Hwang I."/>
            <person name="Hur J.H."/>
            <person name="Lim C.K."/>
        </authorList>
    </citation>
    <scope>NUCLEOTIDE SEQUENCE</scope>
    <source>
        <strain evidence="3">WT3</strain>
    </source>
</reference>
<reference evidence="3" key="2">
    <citation type="submission" date="2005-09" db="EMBL/GenBank/DDBJ databases">
        <title>Insights into the pathogenicity island of Erwinia pyrifoliae WT3 and Japanese Erwinia Ejp617, and its relatedness with PAI of Erwinia amylovora.</title>
        <authorList>
            <person name="Thapa S.P."/>
            <person name="Cho S."/>
            <person name="Hur J.H."/>
            <person name="Lim C.K."/>
        </authorList>
    </citation>
    <scope>NUCLEOTIDE SEQUENCE</scope>
    <source>
        <strain evidence="3">WT3</strain>
    </source>
</reference>
<dbReference type="Pfam" id="PF18818">
    <property type="entry name" value="MPTase-PolyVal"/>
    <property type="match status" value="1"/>
</dbReference>
<sequence length="345" mass="38645">MAHRPPPGRMRPILRGCIPMKKTPRGRKAASTQRTDLYQQVTDKIILALENGVPPWRRPWRSAQNVHGSALPVNATTGRHYSGVNIPLLWMAAEEHGYTSDRWLTYQQAKTAGGQVRKGERSALAIIYKPFEKQARDNSDNLLFRDGEPVMEQLAMLRPLQLFNVAQCDGLPDTIRGGLREEAPENSAVLSAERLQRVQSIVNATGVSCAHYRQNRAYYQPLSDRIVMPTVAQFASEADYCSTLLHELVHASGHGKRLNRVGITSSSRKFGDPVYAFEELIAETGSAFLCAELGVIGEVQHESYLASWLKALREDKKAFFRACRFAREASEYLLQPLNRQTVQAA</sequence>
<dbReference type="Pfam" id="PF08401">
    <property type="entry name" value="ArdcN"/>
    <property type="match status" value="1"/>
</dbReference>
<dbReference type="PIRSF" id="PIRSF037112">
    <property type="entry name" value="Antirestriction_ArdC"/>
    <property type="match status" value="1"/>
</dbReference>
<evidence type="ECO:0008006" key="4">
    <source>
        <dbReference type="Google" id="ProtNLM"/>
    </source>
</evidence>
<accession>D0UIY2</accession>
<reference evidence="3" key="4">
    <citation type="submission" date="2009-11" db="EMBL/GenBank/DDBJ databases">
        <authorList>
            <person name="Thapa S.P."/>
            <person name="Park D.H."/>
            <person name="Cho S.Y."/>
            <person name="Hur J.H."/>
            <person name="Lim C.K."/>
        </authorList>
    </citation>
    <scope>NUCLEOTIDE SEQUENCE</scope>
    <source>
        <strain evidence="3">WT3</strain>
    </source>
</reference>
<protein>
    <recommendedName>
        <fullName evidence="4">Antirestriction protein</fullName>
    </recommendedName>
</protein>
<evidence type="ECO:0000259" key="1">
    <source>
        <dbReference type="Pfam" id="PF08401"/>
    </source>
</evidence>
<feature type="domain" description="Polyvalent protein metallopeptidase" evidence="2">
    <location>
        <begin position="197"/>
        <end position="323"/>
    </location>
</feature>
<evidence type="ECO:0000313" key="3">
    <source>
        <dbReference type="EMBL" id="ACY01291.1"/>
    </source>
</evidence>
<evidence type="ECO:0000259" key="2">
    <source>
        <dbReference type="Pfam" id="PF18818"/>
    </source>
</evidence>
<name>D0UIY2_ERWPY</name>
<dbReference type="GO" id="GO:0003697">
    <property type="term" value="F:single-stranded DNA binding"/>
    <property type="evidence" value="ECO:0007669"/>
    <property type="project" value="InterPro"/>
</dbReference>